<organism evidence="1 2">
    <name type="scientific">Araneus ventricosus</name>
    <name type="common">Orbweaver spider</name>
    <name type="synonym">Epeira ventricosa</name>
    <dbReference type="NCBI Taxonomy" id="182803"/>
    <lineage>
        <taxon>Eukaryota</taxon>
        <taxon>Metazoa</taxon>
        <taxon>Ecdysozoa</taxon>
        <taxon>Arthropoda</taxon>
        <taxon>Chelicerata</taxon>
        <taxon>Arachnida</taxon>
        <taxon>Araneae</taxon>
        <taxon>Araneomorphae</taxon>
        <taxon>Entelegynae</taxon>
        <taxon>Araneoidea</taxon>
        <taxon>Araneidae</taxon>
        <taxon>Araneus</taxon>
    </lineage>
</organism>
<keyword evidence="2" id="KW-1185">Reference proteome</keyword>
<proteinExistence type="predicted"/>
<protein>
    <submittedName>
        <fullName evidence="1">Uncharacterized protein</fullName>
    </submittedName>
</protein>
<gene>
    <name evidence="1" type="ORF">AVEN_207778_1</name>
</gene>
<dbReference type="AlphaFoldDB" id="A0A4Y2BZ43"/>
<comment type="caution">
    <text evidence="1">The sequence shown here is derived from an EMBL/GenBank/DDBJ whole genome shotgun (WGS) entry which is preliminary data.</text>
</comment>
<sequence length="104" mass="11523">MTKCGEWKCNNIGFRNFSPVYANSCRIFTLTKGFGNAVLQKNWNALVVNVPLHTFLTHPCIYTGRISAFVAWSVGSPNGALGYPGKSNIETFEYTVPVLFGFSH</sequence>
<evidence type="ECO:0000313" key="1">
    <source>
        <dbReference type="EMBL" id="GBL96606.1"/>
    </source>
</evidence>
<name>A0A4Y2BZ43_ARAVE</name>
<reference evidence="1 2" key="1">
    <citation type="journal article" date="2019" name="Sci. Rep.">
        <title>Orb-weaving spider Araneus ventricosus genome elucidates the spidroin gene catalogue.</title>
        <authorList>
            <person name="Kono N."/>
            <person name="Nakamura H."/>
            <person name="Ohtoshi R."/>
            <person name="Moran D.A.P."/>
            <person name="Shinohara A."/>
            <person name="Yoshida Y."/>
            <person name="Fujiwara M."/>
            <person name="Mori M."/>
            <person name="Tomita M."/>
            <person name="Arakawa K."/>
        </authorList>
    </citation>
    <scope>NUCLEOTIDE SEQUENCE [LARGE SCALE GENOMIC DNA]</scope>
</reference>
<evidence type="ECO:0000313" key="2">
    <source>
        <dbReference type="Proteomes" id="UP000499080"/>
    </source>
</evidence>
<dbReference type="EMBL" id="BGPR01000122">
    <property type="protein sequence ID" value="GBL96606.1"/>
    <property type="molecule type" value="Genomic_DNA"/>
</dbReference>
<accession>A0A4Y2BZ43</accession>
<dbReference type="Proteomes" id="UP000499080">
    <property type="component" value="Unassembled WGS sequence"/>
</dbReference>